<dbReference type="KEGG" id="otd:J1M35_09315"/>
<accession>A0A975CIZ9</accession>
<keyword evidence="4" id="KW-1185">Reference proteome</keyword>
<proteinExistence type="predicted"/>
<dbReference type="Pfam" id="PF04023">
    <property type="entry name" value="FeoA"/>
    <property type="match status" value="1"/>
</dbReference>
<dbReference type="EMBL" id="CP071796">
    <property type="protein sequence ID" value="QTD47333.1"/>
    <property type="molecule type" value="Genomic_DNA"/>
</dbReference>
<sequence>MGARAVIDQLHTPANADDREVLLRLIEIGFLPGETVRVVAKARTGREPVAVRLGGQSTFALREREAALVRVRPVATEGAA</sequence>
<dbReference type="InterPro" id="IPR038157">
    <property type="entry name" value="FeoA_core_dom"/>
</dbReference>
<dbReference type="InterPro" id="IPR008988">
    <property type="entry name" value="Transcriptional_repressor_C"/>
</dbReference>
<dbReference type="SUPFAM" id="SSF50037">
    <property type="entry name" value="C-terminal domain of transcriptional repressors"/>
    <property type="match status" value="1"/>
</dbReference>
<reference evidence="3" key="1">
    <citation type="submission" date="2021-03" db="EMBL/GenBank/DDBJ databases">
        <title>Ottowia sp. 27C isolated from the cloaca of a Giant Asian pond turtle (Heosemys grandis).</title>
        <authorList>
            <person name="Spergser J."/>
            <person name="Busse H.-J."/>
        </authorList>
    </citation>
    <scope>NUCLEOTIDE SEQUENCE</scope>
    <source>
        <strain evidence="3">27C</strain>
    </source>
</reference>
<dbReference type="InterPro" id="IPR007167">
    <property type="entry name" value="Fe-transptr_FeoA-like"/>
</dbReference>
<feature type="domain" description="Ferrous iron transporter FeoA-like" evidence="2">
    <location>
        <begin position="1"/>
        <end position="73"/>
    </location>
</feature>
<evidence type="ECO:0000256" key="1">
    <source>
        <dbReference type="ARBA" id="ARBA00023004"/>
    </source>
</evidence>
<evidence type="ECO:0000259" key="2">
    <source>
        <dbReference type="SMART" id="SM00899"/>
    </source>
</evidence>
<organism evidence="3 4">
    <name type="scientific">Ottowia testudinis</name>
    <dbReference type="NCBI Taxonomy" id="2816950"/>
    <lineage>
        <taxon>Bacteria</taxon>
        <taxon>Pseudomonadati</taxon>
        <taxon>Pseudomonadota</taxon>
        <taxon>Betaproteobacteria</taxon>
        <taxon>Burkholderiales</taxon>
        <taxon>Comamonadaceae</taxon>
        <taxon>Ottowia</taxon>
    </lineage>
</organism>
<dbReference type="AlphaFoldDB" id="A0A975CIZ9"/>
<dbReference type="Proteomes" id="UP000663903">
    <property type="component" value="Chromosome"/>
</dbReference>
<keyword evidence="1" id="KW-0408">Iron</keyword>
<evidence type="ECO:0000313" key="3">
    <source>
        <dbReference type="EMBL" id="QTD47333.1"/>
    </source>
</evidence>
<name>A0A975CIZ9_9BURK</name>
<dbReference type="GO" id="GO:0046914">
    <property type="term" value="F:transition metal ion binding"/>
    <property type="evidence" value="ECO:0007669"/>
    <property type="project" value="InterPro"/>
</dbReference>
<gene>
    <name evidence="3" type="ORF">J1M35_09315</name>
</gene>
<dbReference type="Gene3D" id="2.30.30.90">
    <property type="match status" value="1"/>
</dbReference>
<protein>
    <submittedName>
        <fullName evidence="3">Ferrous iron transport protein A</fullName>
    </submittedName>
</protein>
<evidence type="ECO:0000313" key="4">
    <source>
        <dbReference type="Proteomes" id="UP000663903"/>
    </source>
</evidence>
<dbReference type="SMART" id="SM00899">
    <property type="entry name" value="FeoA"/>
    <property type="match status" value="1"/>
</dbReference>